<accession>A0A6J4IRV6</accession>
<protein>
    <submittedName>
        <fullName evidence="2">Uncharacterized protein</fullName>
    </submittedName>
</protein>
<feature type="region of interest" description="Disordered" evidence="1">
    <location>
        <begin position="1"/>
        <end position="151"/>
    </location>
</feature>
<dbReference type="AlphaFoldDB" id="A0A6J4IRV6"/>
<sequence>EQVRCGSRRVRRGRREQIRRGEGHRRLLRDGAQRREQGRPGGMAELRLVLRHPAPGPYRAQPAHRRAGAHRGVDRGEVLVELGAEVGPQPAQGQGGQEGHEVGAGQEVGPVGQVGSGQEVGPRQGRPRQEDQRGQEHEVGPGQEGDQGEEV</sequence>
<dbReference type="EMBL" id="CADCTB010000156">
    <property type="protein sequence ID" value="CAA9257279.1"/>
    <property type="molecule type" value="Genomic_DNA"/>
</dbReference>
<name>A0A6J4IRV6_9ACTN</name>
<feature type="compositionally biased region" description="Basic and acidic residues" evidence="1">
    <location>
        <begin position="15"/>
        <end position="38"/>
    </location>
</feature>
<organism evidence="2">
    <name type="scientific">uncultured Acidimicrobiales bacterium</name>
    <dbReference type="NCBI Taxonomy" id="310071"/>
    <lineage>
        <taxon>Bacteria</taxon>
        <taxon>Bacillati</taxon>
        <taxon>Actinomycetota</taxon>
        <taxon>Acidimicrobiia</taxon>
        <taxon>Acidimicrobiales</taxon>
        <taxon>environmental samples</taxon>
    </lineage>
</organism>
<feature type="compositionally biased region" description="Basic and acidic residues" evidence="1">
    <location>
        <begin position="127"/>
        <end position="139"/>
    </location>
</feature>
<reference evidence="2" key="1">
    <citation type="submission" date="2020-02" db="EMBL/GenBank/DDBJ databases">
        <authorList>
            <person name="Meier V. D."/>
        </authorList>
    </citation>
    <scope>NUCLEOTIDE SEQUENCE</scope>
    <source>
        <strain evidence="2">AVDCRST_MAG10</strain>
    </source>
</reference>
<feature type="non-terminal residue" evidence="2">
    <location>
        <position position="151"/>
    </location>
</feature>
<evidence type="ECO:0000256" key="1">
    <source>
        <dbReference type="SAM" id="MobiDB-lite"/>
    </source>
</evidence>
<gene>
    <name evidence="2" type="ORF">AVDCRST_MAG10-2551</name>
</gene>
<evidence type="ECO:0000313" key="2">
    <source>
        <dbReference type="EMBL" id="CAA9257279.1"/>
    </source>
</evidence>
<feature type="compositionally biased region" description="Low complexity" evidence="1">
    <location>
        <begin position="83"/>
        <end position="92"/>
    </location>
</feature>
<proteinExistence type="predicted"/>
<feature type="non-terminal residue" evidence="2">
    <location>
        <position position="1"/>
    </location>
</feature>
<feature type="compositionally biased region" description="Basic residues" evidence="1">
    <location>
        <begin position="1"/>
        <end position="14"/>
    </location>
</feature>